<reference evidence="3" key="1">
    <citation type="submission" date="2023-03" db="EMBL/GenBank/DDBJ databases">
        <title>Massive genome expansion in bonnet fungi (Mycena s.s.) driven by repeated elements and novel gene families across ecological guilds.</title>
        <authorList>
            <consortium name="Lawrence Berkeley National Laboratory"/>
            <person name="Harder C.B."/>
            <person name="Miyauchi S."/>
            <person name="Viragh M."/>
            <person name="Kuo A."/>
            <person name="Thoen E."/>
            <person name="Andreopoulos B."/>
            <person name="Lu D."/>
            <person name="Skrede I."/>
            <person name="Drula E."/>
            <person name="Henrissat B."/>
            <person name="Morin E."/>
            <person name="Kohler A."/>
            <person name="Barry K."/>
            <person name="LaButti K."/>
            <person name="Morin E."/>
            <person name="Salamov A."/>
            <person name="Lipzen A."/>
            <person name="Mereny Z."/>
            <person name="Hegedus B."/>
            <person name="Baldrian P."/>
            <person name="Stursova M."/>
            <person name="Weitz H."/>
            <person name="Taylor A."/>
            <person name="Grigoriev I.V."/>
            <person name="Nagy L.G."/>
            <person name="Martin F."/>
            <person name="Kauserud H."/>
        </authorList>
    </citation>
    <scope>NUCLEOTIDE SEQUENCE</scope>
    <source>
        <strain evidence="3">9284</strain>
    </source>
</reference>
<dbReference type="EMBL" id="JARKIF010000010">
    <property type="protein sequence ID" value="KAJ7628333.1"/>
    <property type="molecule type" value="Genomic_DNA"/>
</dbReference>
<organism evidence="3 4">
    <name type="scientific">Roridomyces roridus</name>
    <dbReference type="NCBI Taxonomy" id="1738132"/>
    <lineage>
        <taxon>Eukaryota</taxon>
        <taxon>Fungi</taxon>
        <taxon>Dikarya</taxon>
        <taxon>Basidiomycota</taxon>
        <taxon>Agaricomycotina</taxon>
        <taxon>Agaricomycetes</taxon>
        <taxon>Agaricomycetidae</taxon>
        <taxon>Agaricales</taxon>
        <taxon>Marasmiineae</taxon>
        <taxon>Mycenaceae</taxon>
        <taxon>Roridomyces</taxon>
    </lineage>
</organism>
<keyword evidence="2" id="KW-0732">Signal</keyword>
<evidence type="ECO:0000256" key="2">
    <source>
        <dbReference type="SAM" id="SignalP"/>
    </source>
</evidence>
<sequence>MGFGTVRFLVLLGMKVLMSSPIPSAGEPTSTNTSPTSATGSRCSRNTVYLPSLRYTRGQGMWLRLPAGPESTVGFDLFALHES</sequence>
<gene>
    <name evidence="3" type="ORF">FB45DRAFT_36332</name>
</gene>
<feature type="signal peptide" evidence="2">
    <location>
        <begin position="1"/>
        <end position="26"/>
    </location>
</feature>
<keyword evidence="4" id="KW-1185">Reference proteome</keyword>
<accession>A0AAD7BR97</accession>
<evidence type="ECO:0008006" key="5">
    <source>
        <dbReference type="Google" id="ProtNLM"/>
    </source>
</evidence>
<name>A0AAD7BR97_9AGAR</name>
<dbReference type="Proteomes" id="UP001221142">
    <property type="component" value="Unassembled WGS sequence"/>
</dbReference>
<evidence type="ECO:0000313" key="3">
    <source>
        <dbReference type="EMBL" id="KAJ7628333.1"/>
    </source>
</evidence>
<protein>
    <recommendedName>
        <fullName evidence="5">Secreted protein</fullName>
    </recommendedName>
</protein>
<comment type="caution">
    <text evidence="3">The sequence shown here is derived from an EMBL/GenBank/DDBJ whole genome shotgun (WGS) entry which is preliminary data.</text>
</comment>
<feature type="chain" id="PRO_5042076984" description="Secreted protein" evidence="2">
    <location>
        <begin position="27"/>
        <end position="83"/>
    </location>
</feature>
<evidence type="ECO:0000256" key="1">
    <source>
        <dbReference type="SAM" id="MobiDB-lite"/>
    </source>
</evidence>
<evidence type="ECO:0000313" key="4">
    <source>
        <dbReference type="Proteomes" id="UP001221142"/>
    </source>
</evidence>
<feature type="compositionally biased region" description="Low complexity" evidence="1">
    <location>
        <begin position="29"/>
        <end position="41"/>
    </location>
</feature>
<proteinExistence type="predicted"/>
<dbReference type="AlphaFoldDB" id="A0AAD7BR97"/>
<feature type="region of interest" description="Disordered" evidence="1">
    <location>
        <begin position="20"/>
        <end position="43"/>
    </location>
</feature>